<keyword evidence="3" id="KW-1185">Reference proteome</keyword>
<evidence type="ECO:0000313" key="3">
    <source>
        <dbReference type="Proteomes" id="UP000001631"/>
    </source>
</evidence>
<protein>
    <submittedName>
        <fullName evidence="2">Uncharacterized protein</fullName>
    </submittedName>
</protein>
<feature type="region of interest" description="Disordered" evidence="1">
    <location>
        <begin position="99"/>
        <end position="126"/>
    </location>
</feature>
<sequence length="333" mass="37074">MHHGHFIWPHSLHASGDKSGLFKCKLPETWQYHQPVIEGRADSLGPSAGCTSRFITVKLARVSVLSLEEWCVGDKVESIAITAPPSVVVNSNHFGRQESENDAFGERRGMTKDEQKQGRSIGGSRQFDFGQRRSAAANNVTRISRANYLTGRAMKGEIQCDKGRDTEYPYAPLAEAVSSEQLGGTNVVFHLIPLSQAPWIAAPSCSTSPSEIFAQSFGHRTIVYANSGEGSLKHSWPQMRVQRLFEDRKVEPQLERGVQSHSSMGKKITLANSEAIWESEIRRAVACTRPRVSALRSRQFWLCIEGPRERNFSLMLRVKIGFDPLPGTTFTAF</sequence>
<dbReference type="Proteomes" id="UP000001631">
    <property type="component" value="Unassembled WGS sequence"/>
</dbReference>
<proteinExistence type="predicted"/>
<dbReference type="EMBL" id="GG663381">
    <property type="protein sequence ID" value="EEH02824.1"/>
    <property type="molecule type" value="Genomic_DNA"/>
</dbReference>
<dbReference type="RefSeq" id="XP_045283305.1">
    <property type="nucleotide sequence ID" value="XM_045435983.1"/>
</dbReference>
<accession>C0P0K4</accession>
<evidence type="ECO:0000313" key="2">
    <source>
        <dbReference type="EMBL" id="EEH02824.1"/>
    </source>
</evidence>
<feature type="compositionally biased region" description="Basic and acidic residues" evidence="1">
    <location>
        <begin position="99"/>
        <end position="117"/>
    </location>
</feature>
<name>C0P0K4_AJECG</name>
<dbReference type="GeneID" id="69041950"/>
<organism evidence="2 3">
    <name type="scientific">Ajellomyces capsulatus (strain G186AR / H82 / ATCC MYA-2454 / RMSCC 2432)</name>
    <name type="common">Darling's disease fungus</name>
    <name type="synonym">Histoplasma capsulatum</name>
    <dbReference type="NCBI Taxonomy" id="447093"/>
    <lineage>
        <taxon>Eukaryota</taxon>
        <taxon>Fungi</taxon>
        <taxon>Dikarya</taxon>
        <taxon>Ascomycota</taxon>
        <taxon>Pezizomycotina</taxon>
        <taxon>Eurotiomycetes</taxon>
        <taxon>Eurotiomycetidae</taxon>
        <taxon>Onygenales</taxon>
        <taxon>Ajellomycetaceae</taxon>
        <taxon>Histoplasma</taxon>
    </lineage>
</organism>
<dbReference type="AlphaFoldDB" id="C0P0K4"/>
<reference evidence="2" key="1">
    <citation type="submission" date="2009-02" db="EMBL/GenBank/DDBJ databases">
        <title>The Genome Sequence of Ajellomyces capsulatus strain G186AR.</title>
        <authorList>
            <consortium name="The Broad Institute Genome Sequencing Platform"/>
            <person name="Champion M."/>
            <person name="Cuomo C."/>
            <person name="Ma L.-J."/>
            <person name="Henn M.R."/>
            <person name="Sil A."/>
            <person name="Goldman B."/>
            <person name="Young S.K."/>
            <person name="Kodira C.D."/>
            <person name="Zeng Q."/>
            <person name="Koehrsen M."/>
            <person name="Alvarado L."/>
            <person name="Berlin A."/>
            <person name="Borenstein D."/>
            <person name="Chen Z."/>
            <person name="Engels R."/>
            <person name="Freedman E."/>
            <person name="Gellesch M."/>
            <person name="Goldberg J."/>
            <person name="Griggs A."/>
            <person name="Gujja S."/>
            <person name="Heiman D."/>
            <person name="Hepburn T."/>
            <person name="Howarth C."/>
            <person name="Jen D."/>
            <person name="Larson L."/>
            <person name="Lewis B."/>
            <person name="Mehta T."/>
            <person name="Park D."/>
            <person name="Pearson M."/>
            <person name="Roberts A."/>
            <person name="Saif S."/>
            <person name="Shea T."/>
            <person name="Shenoy N."/>
            <person name="Sisk P."/>
            <person name="Stolte C."/>
            <person name="Sykes S."/>
            <person name="Walk T."/>
            <person name="White J."/>
            <person name="Yandava C."/>
            <person name="Klein B."/>
            <person name="McEwen J.G."/>
            <person name="Puccia R."/>
            <person name="Goldman G.H."/>
            <person name="Felipe M.S."/>
            <person name="Nino-Vega G."/>
            <person name="San-Blas G."/>
            <person name="Taylor J."/>
            <person name="Mendoza L."/>
            <person name="Galagan J."/>
            <person name="Nusbaum C."/>
            <person name="Birren B."/>
        </authorList>
    </citation>
    <scope>NUCLEOTIDE SEQUENCE</scope>
    <source>
        <strain evidence="2">G186AR</strain>
    </source>
</reference>
<gene>
    <name evidence="2" type="ORF">HCBG_08934</name>
</gene>
<dbReference type="InParanoid" id="C0P0K4"/>
<evidence type="ECO:0000256" key="1">
    <source>
        <dbReference type="SAM" id="MobiDB-lite"/>
    </source>
</evidence>
<dbReference type="HOGENOM" id="CLU_834108_0_0_1"/>